<evidence type="ECO:0000313" key="2">
    <source>
        <dbReference type="Proteomes" id="UP001279410"/>
    </source>
</evidence>
<comment type="caution">
    <text evidence="1">The sequence shown here is derived from an EMBL/GenBank/DDBJ whole genome shotgun (WGS) entry which is preliminary data.</text>
</comment>
<dbReference type="AlphaFoldDB" id="A0AAD3M3F6"/>
<dbReference type="GO" id="GO:0016301">
    <property type="term" value="F:kinase activity"/>
    <property type="evidence" value="ECO:0007669"/>
    <property type="project" value="UniProtKB-KW"/>
</dbReference>
<evidence type="ECO:0000313" key="1">
    <source>
        <dbReference type="EMBL" id="GLD46189.1"/>
    </source>
</evidence>
<proteinExistence type="predicted"/>
<accession>A0AAD3M3F6</accession>
<keyword evidence="1" id="KW-0418">Kinase</keyword>
<protein>
    <submittedName>
        <fullName evidence="1">Cyclin-dependent kinase 17-like isoform X1</fullName>
    </submittedName>
</protein>
<keyword evidence="1" id="KW-0808">Transferase</keyword>
<name>A0AAD3M3F6_LATJO</name>
<dbReference type="EMBL" id="BRZM01000001">
    <property type="protein sequence ID" value="GLD46189.1"/>
    <property type="molecule type" value="Genomic_DNA"/>
</dbReference>
<keyword evidence="2" id="KW-1185">Reference proteome</keyword>
<gene>
    <name evidence="1" type="ORF">AKAME5_000058500</name>
</gene>
<dbReference type="Proteomes" id="UP001279410">
    <property type="component" value="Unassembled WGS sequence"/>
</dbReference>
<reference evidence="1" key="1">
    <citation type="submission" date="2022-08" db="EMBL/GenBank/DDBJ databases">
        <title>Genome sequencing of akame (Lates japonicus).</title>
        <authorList>
            <person name="Hashiguchi Y."/>
            <person name="Takahashi H."/>
        </authorList>
    </citation>
    <scope>NUCLEOTIDE SEQUENCE</scope>
    <source>
        <strain evidence="1">Kochi</strain>
    </source>
</reference>
<organism evidence="1 2">
    <name type="scientific">Lates japonicus</name>
    <name type="common">Japanese lates</name>
    <dbReference type="NCBI Taxonomy" id="270547"/>
    <lineage>
        <taxon>Eukaryota</taxon>
        <taxon>Metazoa</taxon>
        <taxon>Chordata</taxon>
        <taxon>Craniata</taxon>
        <taxon>Vertebrata</taxon>
        <taxon>Euteleostomi</taxon>
        <taxon>Actinopterygii</taxon>
        <taxon>Neopterygii</taxon>
        <taxon>Teleostei</taxon>
        <taxon>Neoteleostei</taxon>
        <taxon>Acanthomorphata</taxon>
        <taxon>Carangaria</taxon>
        <taxon>Carangaria incertae sedis</taxon>
        <taxon>Centropomidae</taxon>
        <taxon>Lates</taxon>
    </lineage>
</organism>
<sequence length="84" mass="9164">MTLTCEWKHAARLNEPHGGDEDQQAHISSSAVFAVSSEIPDQSSWRNLSQWIHPGVLPGLPYTSGTIVSCSRKTLAAFGPRWCG</sequence>